<keyword evidence="6" id="KW-1185">Reference proteome</keyword>
<evidence type="ECO:0000313" key="5">
    <source>
        <dbReference type="EMBL" id="KAK8923561.1"/>
    </source>
</evidence>
<sequence>MASSPDTRGNPSSKSRQWHSRKPAPDPNLPRPNDAQYCTLESFSTTAGESQESDNTCESPVSASCVTEDLSDVKDMLKELENVMLGPEPDAADSFDSFNQLLMGIPKGDIKHVLIACAKAIADDNLAAAEWLITELRHMVSVSGEPIQRLGAYLLEGLVARIFSSGSAIYKALKCKEPASSDLLSYMHILYEICPFFKFGYISANGAIVEAVGGEDRVHIVDFHITQGNQWLILMRALASRPGGPPFLRITGVDDSVSAYARGGGLDLVGQWMSRFAESLNVPFEFHPLVMSGCEAELKPGSLNLRPEEALVVNFSFQLHHLPDESVSTENHRDRLLRFVKGLAPTIVTIVEQESNTNTSAFFPRFLETLDYYTAIFDSIDVMLPREKKERISVEQHCLAREIVNIIACEGRERVERHELHGKWKSRLRMAGFAPFPLSPTVNAGIKALLENYCDKYKLEERDGALYLGWMDRVLVVSSAWK</sequence>
<dbReference type="PANTHER" id="PTHR31636">
    <property type="entry name" value="OSJNBA0084A10.13 PROTEIN-RELATED"/>
    <property type="match status" value="1"/>
</dbReference>
<keyword evidence="1" id="KW-0805">Transcription regulation</keyword>
<dbReference type="Proteomes" id="UP001418222">
    <property type="component" value="Unassembled WGS sequence"/>
</dbReference>
<evidence type="ECO:0000256" key="1">
    <source>
        <dbReference type="ARBA" id="ARBA00023015"/>
    </source>
</evidence>
<feature type="region of interest" description="SAW" evidence="3">
    <location>
        <begin position="408"/>
        <end position="482"/>
    </location>
</feature>
<dbReference type="InterPro" id="IPR005202">
    <property type="entry name" value="TF_GRAS"/>
</dbReference>
<evidence type="ECO:0000256" key="2">
    <source>
        <dbReference type="ARBA" id="ARBA00023163"/>
    </source>
</evidence>
<comment type="caution">
    <text evidence="5">The sequence shown here is derived from an EMBL/GenBank/DDBJ whole genome shotgun (WGS) entry which is preliminary data.</text>
</comment>
<reference evidence="5 6" key="1">
    <citation type="journal article" date="2022" name="Nat. Plants">
        <title>Genomes of leafy and leafless Platanthera orchids illuminate the evolution of mycoheterotrophy.</title>
        <authorList>
            <person name="Li M.H."/>
            <person name="Liu K.W."/>
            <person name="Li Z."/>
            <person name="Lu H.C."/>
            <person name="Ye Q.L."/>
            <person name="Zhang D."/>
            <person name="Wang J.Y."/>
            <person name="Li Y.F."/>
            <person name="Zhong Z.M."/>
            <person name="Liu X."/>
            <person name="Yu X."/>
            <person name="Liu D.K."/>
            <person name="Tu X.D."/>
            <person name="Liu B."/>
            <person name="Hao Y."/>
            <person name="Liao X.Y."/>
            <person name="Jiang Y.T."/>
            <person name="Sun W.H."/>
            <person name="Chen J."/>
            <person name="Chen Y.Q."/>
            <person name="Ai Y."/>
            <person name="Zhai J.W."/>
            <person name="Wu S.S."/>
            <person name="Zhou Z."/>
            <person name="Hsiao Y.Y."/>
            <person name="Wu W.L."/>
            <person name="Chen Y.Y."/>
            <person name="Lin Y.F."/>
            <person name="Hsu J.L."/>
            <person name="Li C.Y."/>
            <person name="Wang Z.W."/>
            <person name="Zhao X."/>
            <person name="Zhong W.Y."/>
            <person name="Ma X.K."/>
            <person name="Ma L."/>
            <person name="Huang J."/>
            <person name="Chen G.Z."/>
            <person name="Huang M.Z."/>
            <person name="Huang L."/>
            <person name="Peng D.H."/>
            <person name="Luo Y.B."/>
            <person name="Zou S.Q."/>
            <person name="Chen S.P."/>
            <person name="Lan S."/>
            <person name="Tsai W.C."/>
            <person name="Van de Peer Y."/>
            <person name="Liu Z.J."/>
        </authorList>
    </citation>
    <scope>NUCLEOTIDE SEQUENCE [LARGE SCALE GENOMIC DNA]</scope>
    <source>
        <strain evidence="5">Lor287</strain>
    </source>
</reference>
<feature type="region of interest" description="Disordered" evidence="4">
    <location>
        <begin position="1"/>
        <end position="36"/>
    </location>
</feature>
<dbReference type="AlphaFoldDB" id="A0AAP0B1J8"/>
<comment type="similarity">
    <text evidence="3">Belongs to the GRAS family.</text>
</comment>
<feature type="short sequence motif" description="VHIID" evidence="3">
    <location>
        <begin position="218"/>
        <end position="222"/>
    </location>
</feature>
<evidence type="ECO:0000256" key="4">
    <source>
        <dbReference type="SAM" id="MobiDB-lite"/>
    </source>
</evidence>
<comment type="caution">
    <text evidence="3">Lacks conserved residue(s) required for the propagation of feature annotation.</text>
</comment>
<proteinExistence type="inferred from homology"/>
<keyword evidence="2" id="KW-0804">Transcription</keyword>
<evidence type="ECO:0000313" key="6">
    <source>
        <dbReference type="Proteomes" id="UP001418222"/>
    </source>
</evidence>
<feature type="region of interest" description="VHIID" evidence="3">
    <location>
        <begin position="187"/>
        <end position="252"/>
    </location>
</feature>
<gene>
    <name evidence="5" type="primary">CIGR2</name>
    <name evidence="5" type="ORF">KSP39_PZI019792</name>
</gene>
<dbReference type="Pfam" id="PF03514">
    <property type="entry name" value="GRAS"/>
    <property type="match status" value="1"/>
</dbReference>
<organism evidence="5 6">
    <name type="scientific">Platanthera zijinensis</name>
    <dbReference type="NCBI Taxonomy" id="2320716"/>
    <lineage>
        <taxon>Eukaryota</taxon>
        <taxon>Viridiplantae</taxon>
        <taxon>Streptophyta</taxon>
        <taxon>Embryophyta</taxon>
        <taxon>Tracheophyta</taxon>
        <taxon>Spermatophyta</taxon>
        <taxon>Magnoliopsida</taxon>
        <taxon>Liliopsida</taxon>
        <taxon>Asparagales</taxon>
        <taxon>Orchidaceae</taxon>
        <taxon>Orchidoideae</taxon>
        <taxon>Orchideae</taxon>
        <taxon>Orchidinae</taxon>
        <taxon>Platanthera</taxon>
    </lineage>
</organism>
<feature type="compositionally biased region" description="Polar residues" evidence="4">
    <location>
        <begin position="1"/>
        <end position="15"/>
    </location>
</feature>
<protein>
    <submittedName>
        <fullName evidence="5">Chitin-inducible gibberellin-responsive protein 2</fullName>
    </submittedName>
</protein>
<dbReference type="EMBL" id="JBBWWQ010000017">
    <property type="protein sequence ID" value="KAK8923561.1"/>
    <property type="molecule type" value="Genomic_DNA"/>
</dbReference>
<accession>A0AAP0B1J8</accession>
<dbReference type="PROSITE" id="PS50985">
    <property type="entry name" value="GRAS"/>
    <property type="match status" value="1"/>
</dbReference>
<name>A0AAP0B1J8_9ASPA</name>
<evidence type="ECO:0000256" key="3">
    <source>
        <dbReference type="PROSITE-ProRule" id="PRU01191"/>
    </source>
</evidence>
<feature type="region of interest" description="Leucine repeat I (LRI)" evidence="3">
    <location>
        <begin position="108"/>
        <end position="168"/>
    </location>
</feature>